<proteinExistence type="predicted"/>
<feature type="region of interest" description="Disordered" evidence="1">
    <location>
        <begin position="1"/>
        <end position="26"/>
    </location>
</feature>
<evidence type="ECO:0000313" key="2">
    <source>
        <dbReference type="EMBL" id="CUN29382.1"/>
    </source>
</evidence>
<evidence type="ECO:0000256" key="1">
    <source>
        <dbReference type="SAM" id="MobiDB-lite"/>
    </source>
</evidence>
<name>A0A173VPW0_9FIRM</name>
<protein>
    <submittedName>
        <fullName evidence="2">Uncharacterized protein</fullName>
    </submittedName>
</protein>
<dbReference type="EMBL" id="CYXM01000026">
    <property type="protein sequence ID" value="CUN29382.1"/>
    <property type="molecule type" value="Genomic_DNA"/>
</dbReference>
<organism evidence="2 3">
    <name type="scientific">Agathobacter rectalis</name>
    <dbReference type="NCBI Taxonomy" id="39491"/>
    <lineage>
        <taxon>Bacteria</taxon>
        <taxon>Bacillati</taxon>
        <taxon>Bacillota</taxon>
        <taxon>Clostridia</taxon>
        <taxon>Lachnospirales</taxon>
        <taxon>Lachnospiraceae</taxon>
        <taxon>Agathobacter</taxon>
    </lineage>
</organism>
<gene>
    <name evidence="2" type="ORF">ERS852580_03400</name>
</gene>
<sequence length="76" mass="8729">MDKEVPEEAFYEEMLPREAEDNYPLEEDTGLAEPCMLSADISLEDQLSNIGVSFHDKLFELIDDAHIDNKLQMILL</sequence>
<accession>A0A173VPW0</accession>
<dbReference type="Proteomes" id="UP000095673">
    <property type="component" value="Unassembled WGS sequence"/>
</dbReference>
<reference evidence="2 3" key="1">
    <citation type="submission" date="2015-09" db="EMBL/GenBank/DDBJ databases">
        <authorList>
            <consortium name="Pathogen Informatics"/>
        </authorList>
    </citation>
    <scope>NUCLEOTIDE SEQUENCE [LARGE SCALE GENOMIC DNA]</scope>
    <source>
        <strain evidence="2 3">2789STDY5834968</strain>
    </source>
</reference>
<dbReference type="AlphaFoldDB" id="A0A173VPW0"/>
<evidence type="ECO:0000313" key="3">
    <source>
        <dbReference type="Proteomes" id="UP000095673"/>
    </source>
</evidence>
<dbReference type="RefSeq" id="WP_055238787.1">
    <property type="nucleotide sequence ID" value="NZ_CYXM01000026.1"/>
</dbReference>